<dbReference type="InterPro" id="IPR004714">
    <property type="entry name" value="Cyt_oxidase_maturation_cbb3"/>
</dbReference>
<protein>
    <submittedName>
        <fullName evidence="1">Cbb3-type cytochrome oxidase assembly protein CcoS</fullName>
    </submittedName>
</protein>
<comment type="caution">
    <text evidence="1">The sequence shown here is derived from an EMBL/GenBank/DDBJ whole genome shotgun (WGS) entry which is preliminary data.</text>
</comment>
<evidence type="ECO:0000313" key="1">
    <source>
        <dbReference type="EMBL" id="MBI4595934.1"/>
    </source>
</evidence>
<reference evidence="1" key="1">
    <citation type="submission" date="2020-07" db="EMBL/GenBank/DDBJ databases">
        <title>Huge and variable diversity of episymbiotic CPR bacteria and DPANN archaea in groundwater ecosystems.</title>
        <authorList>
            <person name="He C.Y."/>
            <person name="Keren R."/>
            <person name="Whittaker M."/>
            <person name="Farag I.F."/>
            <person name="Doudna J."/>
            <person name="Cate J.H.D."/>
            <person name="Banfield J.F."/>
        </authorList>
    </citation>
    <scope>NUCLEOTIDE SEQUENCE</scope>
    <source>
        <strain evidence="1">NC_groundwater_1482_Ag_S-0.65um_47_24</strain>
    </source>
</reference>
<dbReference type="EMBL" id="JACQWF010000272">
    <property type="protein sequence ID" value="MBI4595934.1"/>
    <property type="molecule type" value="Genomic_DNA"/>
</dbReference>
<organism evidence="1 2">
    <name type="scientific">Tectimicrobiota bacterium</name>
    <dbReference type="NCBI Taxonomy" id="2528274"/>
    <lineage>
        <taxon>Bacteria</taxon>
        <taxon>Pseudomonadati</taxon>
        <taxon>Nitrospinota/Tectimicrobiota group</taxon>
        <taxon>Candidatus Tectimicrobiota</taxon>
    </lineage>
</organism>
<evidence type="ECO:0000313" key="2">
    <source>
        <dbReference type="Proteomes" id="UP000772181"/>
    </source>
</evidence>
<dbReference type="PANTHER" id="PTHR41532">
    <property type="entry name" value="FIXS PROTEIN"/>
    <property type="match status" value="1"/>
</dbReference>
<dbReference type="Pfam" id="PF03597">
    <property type="entry name" value="FixS"/>
    <property type="match status" value="1"/>
</dbReference>
<dbReference type="Proteomes" id="UP000772181">
    <property type="component" value="Unassembled WGS sequence"/>
</dbReference>
<sequence>MWTIFFLIFLSLVLGLGAWLFFMWAVKSGQYDDVEGPKHRMLDED</sequence>
<name>A0A933LQP6_UNCTE</name>
<dbReference type="PANTHER" id="PTHR41532:SF1">
    <property type="entry name" value="FIXS PROTEIN"/>
    <property type="match status" value="1"/>
</dbReference>
<gene>
    <name evidence="1" type="primary">ccoS</name>
    <name evidence="1" type="ORF">HY730_06095</name>
</gene>
<dbReference type="AlphaFoldDB" id="A0A933LQP6"/>
<dbReference type="NCBIfam" id="TIGR00847">
    <property type="entry name" value="ccoS"/>
    <property type="match status" value="1"/>
</dbReference>
<accession>A0A933LQP6</accession>
<proteinExistence type="predicted"/>